<evidence type="ECO:0000313" key="1">
    <source>
        <dbReference type="EMBL" id="KAG5552074.1"/>
    </source>
</evidence>
<protein>
    <submittedName>
        <fullName evidence="1">Uncharacterized protein</fullName>
    </submittedName>
</protein>
<comment type="caution">
    <text evidence="1">The sequence shown here is derived from an EMBL/GenBank/DDBJ whole genome shotgun (WGS) entry which is preliminary data.</text>
</comment>
<accession>A0AAV6KIF3</accession>
<sequence length="92" mass="9863">MIVKATKGNVVRLEPLWNIGLAATNTGTICTSHVRTVGAYGPTCTNEDPCILTISQEFAKVIAADDRQLIRSVRKCVWPAGPESLVTAPVLL</sequence>
<proteinExistence type="predicted"/>
<dbReference type="AlphaFoldDB" id="A0AAV6KIF3"/>
<keyword evidence="2" id="KW-1185">Reference proteome</keyword>
<dbReference type="Proteomes" id="UP000823749">
    <property type="component" value="Chromosome 4"/>
</dbReference>
<gene>
    <name evidence="1" type="ORF">RHGRI_010233</name>
</gene>
<evidence type="ECO:0000313" key="2">
    <source>
        <dbReference type="Proteomes" id="UP000823749"/>
    </source>
</evidence>
<name>A0AAV6KIF3_9ERIC</name>
<reference evidence="1" key="1">
    <citation type="submission" date="2020-08" db="EMBL/GenBank/DDBJ databases">
        <title>Plant Genome Project.</title>
        <authorList>
            <person name="Zhang R.-G."/>
        </authorList>
    </citation>
    <scope>NUCLEOTIDE SEQUENCE</scope>
    <source>
        <strain evidence="1">WSP0</strain>
        <tissue evidence="1">Leaf</tissue>
    </source>
</reference>
<dbReference type="EMBL" id="JACTNZ010000004">
    <property type="protein sequence ID" value="KAG5552074.1"/>
    <property type="molecule type" value="Genomic_DNA"/>
</dbReference>
<organism evidence="1 2">
    <name type="scientific">Rhododendron griersonianum</name>
    <dbReference type="NCBI Taxonomy" id="479676"/>
    <lineage>
        <taxon>Eukaryota</taxon>
        <taxon>Viridiplantae</taxon>
        <taxon>Streptophyta</taxon>
        <taxon>Embryophyta</taxon>
        <taxon>Tracheophyta</taxon>
        <taxon>Spermatophyta</taxon>
        <taxon>Magnoliopsida</taxon>
        <taxon>eudicotyledons</taxon>
        <taxon>Gunneridae</taxon>
        <taxon>Pentapetalae</taxon>
        <taxon>asterids</taxon>
        <taxon>Ericales</taxon>
        <taxon>Ericaceae</taxon>
        <taxon>Ericoideae</taxon>
        <taxon>Rhodoreae</taxon>
        <taxon>Rhododendron</taxon>
    </lineage>
</organism>